<dbReference type="EMBL" id="BARW01005962">
    <property type="protein sequence ID" value="GAI84798.1"/>
    <property type="molecule type" value="Genomic_DNA"/>
</dbReference>
<reference evidence="1" key="1">
    <citation type="journal article" date="2014" name="Front. Microbiol.">
        <title>High frequency of phylogenetically diverse reductive dehalogenase-homologous genes in deep subseafloor sedimentary metagenomes.</title>
        <authorList>
            <person name="Kawai M."/>
            <person name="Futagami T."/>
            <person name="Toyoda A."/>
            <person name="Takaki Y."/>
            <person name="Nishi S."/>
            <person name="Hori S."/>
            <person name="Arai W."/>
            <person name="Tsubouchi T."/>
            <person name="Morono Y."/>
            <person name="Uchiyama I."/>
            <person name="Ito T."/>
            <person name="Fujiyama A."/>
            <person name="Inagaki F."/>
            <person name="Takami H."/>
        </authorList>
    </citation>
    <scope>NUCLEOTIDE SEQUENCE</scope>
    <source>
        <strain evidence="1">Expedition CK06-06</strain>
    </source>
</reference>
<feature type="non-terminal residue" evidence="1">
    <location>
        <position position="1"/>
    </location>
</feature>
<proteinExistence type="predicted"/>
<comment type="caution">
    <text evidence="1">The sequence shown here is derived from an EMBL/GenBank/DDBJ whole genome shotgun (WGS) entry which is preliminary data.</text>
</comment>
<gene>
    <name evidence="1" type="ORF">S12H4_12475</name>
</gene>
<sequence length="78" mass="8999">SCQELGYTDTRIKEIIQAWSIIPGPADILHMVAKEAFEPDAVKLMGLEDEFPTEQVSWLAKQGLSEFWAMKYWASHWE</sequence>
<feature type="non-terminal residue" evidence="1">
    <location>
        <position position="78"/>
    </location>
</feature>
<name>X1RVU2_9ZZZZ</name>
<accession>X1RVU2</accession>
<organism evidence="1">
    <name type="scientific">marine sediment metagenome</name>
    <dbReference type="NCBI Taxonomy" id="412755"/>
    <lineage>
        <taxon>unclassified sequences</taxon>
        <taxon>metagenomes</taxon>
        <taxon>ecological metagenomes</taxon>
    </lineage>
</organism>
<protein>
    <submittedName>
        <fullName evidence="1">Uncharacterized protein</fullName>
    </submittedName>
</protein>
<dbReference type="AlphaFoldDB" id="X1RVU2"/>
<evidence type="ECO:0000313" key="1">
    <source>
        <dbReference type="EMBL" id="GAI84798.1"/>
    </source>
</evidence>